<name>Q6BJC8_DEBHA</name>
<dbReference type="eggNOG" id="ENOG502TEFS">
    <property type="taxonomic scope" value="Eukaryota"/>
</dbReference>
<dbReference type="GeneID" id="2904561"/>
<reference evidence="2 3" key="1">
    <citation type="journal article" date="2004" name="Nature">
        <title>Genome evolution in yeasts.</title>
        <authorList>
            <consortium name="Genolevures"/>
            <person name="Dujon B."/>
            <person name="Sherman D."/>
            <person name="Fischer G."/>
            <person name="Durrens P."/>
            <person name="Casaregola S."/>
            <person name="Lafontaine I."/>
            <person name="de Montigny J."/>
            <person name="Marck C."/>
            <person name="Neuveglise C."/>
            <person name="Talla E."/>
            <person name="Goffard N."/>
            <person name="Frangeul L."/>
            <person name="Aigle M."/>
            <person name="Anthouard V."/>
            <person name="Babour A."/>
            <person name="Barbe V."/>
            <person name="Barnay S."/>
            <person name="Blanchin S."/>
            <person name="Beckerich J.M."/>
            <person name="Beyne E."/>
            <person name="Bleykasten C."/>
            <person name="Boisrame A."/>
            <person name="Boyer J."/>
            <person name="Cattolico L."/>
            <person name="Confanioleri F."/>
            <person name="de Daruvar A."/>
            <person name="Despons L."/>
            <person name="Fabre E."/>
            <person name="Fairhead C."/>
            <person name="Ferry-Dumazet H."/>
            <person name="Groppi A."/>
            <person name="Hantraye F."/>
            <person name="Hennequin C."/>
            <person name="Jauniaux N."/>
            <person name="Joyet P."/>
            <person name="Kachouri R."/>
            <person name="Kerrest A."/>
            <person name="Koszul R."/>
            <person name="Lemaire M."/>
            <person name="Lesur I."/>
            <person name="Ma L."/>
            <person name="Muller H."/>
            <person name="Nicaud J.M."/>
            <person name="Nikolski M."/>
            <person name="Oztas S."/>
            <person name="Ozier-Kalogeropoulos O."/>
            <person name="Pellenz S."/>
            <person name="Potier S."/>
            <person name="Richard G.F."/>
            <person name="Straub M.L."/>
            <person name="Suleau A."/>
            <person name="Swennene D."/>
            <person name="Tekaia F."/>
            <person name="Wesolowski-Louvel M."/>
            <person name="Westhof E."/>
            <person name="Wirth B."/>
            <person name="Zeniou-Meyer M."/>
            <person name="Zivanovic I."/>
            <person name="Bolotin-Fukuhara M."/>
            <person name="Thierry A."/>
            <person name="Bouchier C."/>
            <person name="Caudron B."/>
            <person name="Scarpelli C."/>
            <person name="Gaillardin C."/>
            <person name="Weissenbach J."/>
            <person name="Wincker P."/>
            <person name="Souciet J.L."/>
        </authorList>
    </citation>
    <scope>NUCLEOTIDE SEQUENCE [LARGE SCALE GENOMIC DNA]</scope>
    <source>
        <strain evidence="3">ATCC 36239 / CBS 767 / BCRC 21394 / JCM 1990 / NBRC 0083 / IGC 2968</strain>
    </source>
</reference>
<keyword evidence="1" id="KW-0812">Transmembrane</keyword>
<evidence type="ECO:0000313" key="3">
    <source>
        <dbReference type="Proteomes" id="UP000000599"/>
    </source>
</evidence>
<sequence>MQPVQDKMVASKLFKFNYSTGIHPLFLLILVFLSGNFIYVSTSTKQRFNVEKSLFQLTQSNAFKSIVKCSDKSDGIQCFRQYRNELSGESRNGMSTVSFTQLERSVKFF</sequence>
<keyword evidence="1" id="KW-0472">Membrane</keyword>
<keyword evidence="1" id="KW-1133">Transmembrane helix</keyword>
<dbReference type="VEuPathDB" id="FungiDB:DEHA2G03388g"/>
<organism evidence="2 3">
    <name type="scientific">Debaryomyces hansenii (strain ATCC 36239 / CBS 767 / BCRC 21394 / JCM 1990 / NBRC 0083 / IGC 2968)</name>
    <name type="common">Yeast</name>
    <name type="synonym">Torulaspora hansenii</name>
    <dbReference type="NCBI Taxonomy" id="284592"/>
    <lineage>
        <taxon>Eukaryota</taxon>
        <taxon>Fungi</taxon>
        <taxon>Dikarya</taxon>
        <taxon>Ascomycota</taxon>
        <taxon>Saccharomycotina</taxon>
        <taxon>Pichiomycetes</taxon>
        <taxon>Debaryomycetaceae</taxon>
        <taxon>Debaryomyces</taxon>
    </lineage>
</organism>
<keyword evidence="3" id="KW-1185">Reference proteome</keyword>
<feature type="transmembrane region" description="Helical" evidence="1">
    <location>
        <begin position="20"/>
        <end position="39"/>
    </location>
</feature>
<dbReference type="InParanoid" id="Q6BJC8"/>
<dbReference type="HOGENOM" id="CLU_2183857_0_0_1"/>
<proteinExistence type="predicted"/>
<dbReference type="EMBL" id="CR382139">
    <property type="protein sequence ID" value="CAG90141.1"/>
    <property type="molecule type" value="Genomic_DNA"/>
</dbReference>
<evidence type="ECO:0000256" key="1">
    <source>
        <dbReference type="SAM" id="Phobius"/>
    </source>
</evidence>
<protein>
    <submittedName>
        <fullName evidence="2">DEHA2G03388p</fullName>
    </submittedName>
</protein>
<dbReference type="OMA" id="GESRNGM"/>
<gene>
    <name evidence="2" type="ordered locus">DEHA2G03388g</name>
</gene>
<dbReference type="KEGG" id="dha:DEHA2G03388g"/>
<dbReference type="AlphaFoldDB" id="Q6BJC8"/>
<accession>Q6BJC8</accession>
<dbReference type="Proteomes" id="UP000000599">
    <property type="component" value="Chromosome G"/>
</dbReference>
<dbReference type="RefSeq" id="XP_461693.1">
    <property type="nucleotide sequence ID" value="XM_461693.1"/>
</dbReference>
<evidence type="ECO:0000313" key="2">
    <source>
        <dbReference type="EMBL" id="CAG90141.1"/>
    </source>
</evidence>